<reference evidence="2 3" key="1">
    <citation type="submission" date="2015-01" db="EMBL/GenBank/DDBJ databases">
        <title>The Genome Sequence of Capronia semiimmersa CBS27337.</title>
        <authorList>
            <consortium name="The Broad Institute Genomics Platform"/>
            <person name="Cuomo C."/>
            <person name="de Hoog S."/>
            <person name="Gorbushina A."/>
            <person name="Stielow B."/>
            <person name="Teixiera M."/>
            <person name="Abouelleil A."/>
            <person name="Chapman S.B."/>
            <person name="Priest M."/>
            <person name="Young S.K."/>
            <person name="Wortman J."/>
            <person name="Nusbaum C."/>
            <person name="Birren B."/>
        </authorList>
    </citation>
    <scope>NUCLEOTIDE SEQUENCE [LARGE SCALE GENOMIC DNA]</scope>
    <source>
        <strain evidence="2 3">CBS 27337</strain>
    </source>
</reference>
<dbReference type="PANTHER" id="PTHR12277:SF81">
    <property type="entry name" value="PROTEIN ABHD13"/>
    <property type="match status" value="1"/>
</dbReference>
<protein>
    <recommendedName>
        <fullName evidence="1">AB hydrolase-1 domain-containing protein</fullName>
    </recommendedName>
</protein>
<gene>
    <name evidence="2" type="ORF">PV04_00039</name>
</gene>
<dbReference type="HOGENOM" id="CLU_029375_3_0_1"/>
<dbReference type="InterPro" id="IPR000073">
    <property type="entry name" value="AB_hydrolase_1"/>
</dbReference>
<name>A0A0D2D2S6_9EURO</name>
<dbReference type="AlphaFoldDB" id="A0A0D2D2S6"/>
<dbReference type="EMBL" id="KN846956">
    <property type="protein sequence ID" value="KIW71806.1"/>
    <property type="molecule type" value="Genomic_DNA"/>
</dbReference>
<accession>A0A0D2D2S6</accession>
<dbReference type="InterPro" id="IPR029058">
    <property type="entry name" value="AB_hydrolase_fold"/>
</dbReference>
<feature type="domain" description="AB hydrolase-1" evidence="1">
    <location>
        <begin position="127"/>
        <end position="301"/>
    </location>
</feature>
<dbReference type="Proteomes" id="UP000054266">
    <property type="component" value="Unassembled WGS sequence"/>
</dbReference>
<evidence type="ECO:0000313" key="3">
    <source>
        <dbReference type="Proteomes" id="UP000054266"/>
    </source>
</evidence>
<evidence type="ECO:0000259" key="1">
    <source>
        <dbReference type="Pfam" id="PF12697"/>
    </source>
</evidence>
<keyword evidence="3" id="KW-1185">Reference proteome</keyword>
<dbReference type="Pfam" id="PF12697">
    <property type="entry name" value="Abhydrolase_6"/>
    <property type="match status" value="1"/>
</dbReference>
<evidence type="ECO:0000313" key="2">
    <source>
        <dbReference type="EMBL" id="KIW71806.1"/>
    </source>
</evidence>
<proteinExistence type="predicted"/>
<dbReference type="SUPFAM" id="SSF53474">
    <property type="entry name" value="alpha/beta-Hydrolases"/>
    <property type="match status" value="1"/>
</dbReference>
<dbReference type="STRING" id="5601.A0A0D2D2S6"/>
<sequence>MAFDNLFRKAFWGLAACGLIYALAMGSLTVPVVQRNVTYVHNLNPTYWQDLNNTEQFGFIHHQIQPFTITTSDNVTLFAWHILPTHLYYKHELALKAQPDFGLKRFEAASQSVGLQLLLKDRHATAVVAFHGNAAHLASNYRPTAYQQLLGVSTPEKPVHVIAFDYRGFGLSTGSPTETGVIQDSVALLSALTGYSDEAGRESEAPEHHLEPSQIILVGQSMGTFVSTAFYHEWVLKLGRAPFKALVLIASFTSLPNLIESYSFKGLTPPLLSPLIGYPRIQDYLRSKIEDKWDVSSRLVELAETPDIMLNLVMLHARNDHEIPWQEGRANWDHVLAAASNDKIGFSRNLDHEEFKSEDGRKHLRWERVRHGGHNRIQTSEQVRLGILRLVEGECTS</sequence>
<organism evidence="2 3">
    <name type="scientific">Phialophora macrospora</name>
    <dbReference type="NCBI Taxonomy" id="1851006"/>
    <lineage>
        <taxon>Eukaryota</taxon>
        <taxon>Fungi</taxon>
        <taxon>Dikarya</taxon>
        <taxon>Ascomycota</taxon>
        <taxon>Pezizomycotina</taxon>
        <taxon>Eurotiomycetes</taxon>
        <taxon>Chaetothyriomycetidae</taxon>
        <taxon>Chaetothyriales</taxon>
        <taxon>Herpotrichiellaceae</taxon>
        <taxon>Phialophora</taxon>
    </lineage>
</organism>
<dbReference type="PANTHER" id="PTHR12277">
    <property type="entry name" value="ALPHA/BETA HYDROLASE DOMAIN-CONTAINING PROTEIN"/>
    <property type="match status" value="1"/>
</dbReference>
<dbReference type="Gene3D" id="3.40.50.1820">
    <property type="entry name" value="alpha/beta hydrolase"/>
    <property type="match status" value="1"/>
</dbReference>